<dbReference type="Proteomes" id="UP001231675">
    <property type="component" value="Unassembled WGS sequence"/>
</dbReference>
<evidence type="ECO:0000313" key="2">
    <source>
        <dbReference type="Proteomes" id="UP001231675"/>
    </source>
</evidence>
<protein>
    <submittedName>
        <fullName evidence="1">Uncharacterized protein</fullName>
    </submittedName>
</protein>
<accession>A0ABT9L719</accession>
<proteinExistence type="predicted"/>
<keyword evidence="2" id="KW-1185">Reference proteome</keyword>
<organism evidence="1 2">
    <name type="scientific">Streptomyces griseoviridis</name>
    <dbReference type="NCBI Taxonomy" id="45398"/>
    <lineage>
        <taxon>Bacteria</taxon>
        <taxon>Bacillati</taxon>
        <taxon>Actinomycetota</taxon>
        <taxon>Actinomycetes</taxon>
        <taxon>Kitasatosporales</taxon>
        <taxon>Streptomycetaceae</taxon>
        <taxon>Streptomyces</taxon>
    </lineage>
</organism>
<comment type="caution">
    <text evidence="1">The sequence shown here is derived from an EMBL/GenBank/DDBJ whole genome shotgun (WGS) entry which is preliminary data.</text>
</comment>
<gene>
    <name evidence="1" type="ORF">J2S47_000003</name>
</gene>
<evidence type="ECO:0000313" key="1">
    <source>
        <dbReference type="EMBL" id="MDP9679501.1"/>
    </source>
</evidence>
<sequence length="48" mass="4997">MLVVREEAEGGSACQVELAVRVSALGLFRRSGPGCRGSVFPMGWEGGS</sequence>
<name>A0ABT9L719_STRGD</name>
<dbReference type="EMBL" id="JAURUD010000001">
    <property type="protein sequence ID" value="MDP9679501.1"/>
    <property type="molecule type" value="Genomic_DNA"/>
</dbReference>
<reference evidence="1 2" key="1">
    <citation type="submission" date="2023-07" db="EMBL/GenBank/DDBJ databases">
        <title>Sequencing the genomes of 1000 actinobacteria strains.</title>
        <authorList>
            <person name="Klenk H.-P."/>
        </authorList>
    </citation>
    <scope>NUCLEOTIDE SEQUENCE [LARGE SCALE GENOMIC DNA]</scope>
    <source>
        <strain evidence="1 2">DSM 40229</strain>
    </source>
</reference>